<dbReference type="AlphaFoldDB" id="A0A7J6LS04"/>
<protein>
    <submittedName>
        <fullName evidence="3">Uncharacterized protein</fullName>
    </submittedName>
</protein>
<reference evidence="3 4" key="1">
    <citation type="submission" date="2020-04" db="EMBL/GenBank/DDBJ databases">
        <title>Perkinsus chesapeaki whole genome sequence.</title>
        <authorList>
            <person name="Bogema D.R."/>
        </authorList>
    </citation>
    <scope>NUCLEOTIDE SEQUENCE [LARGE SCALE GENOMIC DNA]</scope>
    <source>
        <strain evidence="3">ATCC PRA-425</strain>
    </source>
</reference>
<proteinExistence type="predicted"/>
<dbReference type="EMBL" id="JAAPAO010000360">
    <property type="protein sequence ID" value="KAF4661984.1"/>
    <property type="molecule type" value="Genomic_DNA"/>
</dbReference>
<feature type="region of interest" description="Disordered" evidence="1">
    <location>
        <begin position="95"/>
        <end position="116"/>
    </location>
</feature>
<keyword evidence="2" id="KW-0472">Membrane</keyword>
<dbReference type="Proteomes" id="UP000591131">
    <property type="component" value="Unassembled WGS sequence"/>
</dbReference>
<evidence type="ECO:0000313" key="3">
    <source>
        <dbReference type="EMBL" id="KAF4661984.1"/>
    </source>
</evidence>
<keyword evidence="2" id="KW-0812">Transmembrane</keyword>
<accession>A0A7J6LS04</accession>
<feature type="compositionally biased region" description="Basic and acidic residues" evidence="1">
    <location>
        <begin position="105"/>
        <end position="116"/>
    </location>
</feature>
<keyword evidence="2" id="KW-1133">Transmembrane helix</keyword>
<evidence type="ECO:0000256" key="2">
    <source>
        <dbReference type="SAM" id="Phobius"/>
    </source>
</evidence>
<sequence>MSTTTGLCQAVFAVAFEPTALPSLVDQPTSTLLLLLASSVLGAIVNLLTLQVINYTSGLALKLLGVFRNNLPVFFGYITSVVGFLWYTHLQSYPTSPVEVEPDDDKAIELEEGRAE</sequence>
<evidence type="ECO:0000313" key="4">
    <source>
        <dbReference type="Proteomes" id="UP000591131"/>
    </source>
</evidence>
<dbReference type="OrthoDB" id="10267928at2759"/>
<gene>
    <name evidence="3" type="ORF">FOL47_006467</name>
</gene>
<name>A0A7J6LS04_PERCH</name>
<evidence type="ECO:0000256" key="1">
    <source>
        <dbReference type="SAM" id="MobiDB-lite"/>
    </source>
</evidence>
<organism evidence="3 4">
    <name type="scientific">Perkinsus chesapeaki</name>
    <name type="common">Clam parasite</name>
    <name type="synonym">Perkinsus andrewsi</name>
    <dbReference type="NCBI Taxonomy" id="330153"/>
    <lineage>
        <taxon>Eukaryota</taxon>
        <taxon>Sar</taxon>
        <taxon>Alveolata</taxon>
        <taxon>Perkinsozoa</taxon>
        <taxon>Perkinsea</taxon>
        <taxon>Perkinsida</taxon>
        <taxon>Perkinsidae</taxon>
        <taxon>Perkinsus</taxon>
    </lineage>
</organism>
<feature type="transmembrane region" description="Helical" evidence="2">
    <location>
        <begin position="71"/>
        <end position="89"/>
    </location>
</feature>
<feature type="transmembrane region" description="Helical" evidence="2">
    <location>
        <begin position="32"/>
        <end position="50"/>
    </location>
</feature>
<comment type="caution">
    <text evidence="3">The sequence shown here is derived from an EMBL/GenBank/DDBJ whole genome shotgun (WGS) entry which is preliminary data.</text>
</comment>
<keyword evidence="4" id="KW-1185">Reference proteome</keyword>